<feature type="compositionally biased region" description="Polar residues" evidence="4">
    <location>
        <begin position="17"/>
        <end position="36"/>
    </location>
</feature>
<dbReference type="RefSeq" id="XP_056044585.1">
    <property type="nucleotide sequence ID" value="XM_056187307.1"/>
</dbReference>
<protein>
    <submittedName>
        <fullName evidence="6">5'-AMP-activated protein kinase beta subunit, interation domain-containing protein</fullName>
    </submittedName>
</protein>
<dbReference type="Pfam" id="PF04739">
    <property type="entry name" value="AMPKBI"/>
    <property type="match status" value="1"/>
</dbReference>
<evidence type="ECO:0000256" key="2">
    <source>
        <dbReference type="ARBA" id="ARBA00010926"/>
    </source>
</evidence>
<evidence type="ECO:0000256" key="3">
    <source>
        <dbReference type="ARBA" id="ARBA00022490"/>
    </source>
</evidence>
<comment type="similarity">
    <text evidence="2">Belongs to the 5'-AMP-activated protein kinase beta subunit family.</text>
</comment>
<dbReference type="SUPFAM" id="SSF81296">
    <property type="entry name" value="E set domains"/>
    <property type="match status" value="1"/>
</dbReference>
<evidence type="ECO:0000256" key="1">
    <source>
        <dbReference type="ARBA" id="ARBA00004496"/>
    </source>
</evidence>
<dbReference type="GeneID" id="80882473"/>
<keyword evidence="6" id="KW-0808">Transferase</keyword>
<dbReference type="GO" id="GO:0001403">
    <property type="term" value="P:invasive growth in response to glucose limitation"/>
    <property type="evidence" value="ECO:0007669"/>
    <property type="project" value="UniProtKB-ARBA"/>
</dbReference>
<proteinExistence type="inferred from homology"/>
<sequence length="359" mass="39394">MGNSTSQERPPEAPPTEEQSTAGSSVTSPQDTSSVDFTHDSSNESGSYFKSQDVTADKRARSIKSIVHALSSESLDSLPNAQHREIAADDGINSEAVAQHAENIVDDIQFQRLKLGENVEPTDSDRPAEEAAVTGKPVSKMLSGEEIDISYGEPSDQTVPTLISWVHGGKKVYVTGTFTGWRKMIKLTRNGNEFSTVVNLPPGTHRIRFVVDNELRCSDALPTATDSMGNLVNYIEVSSLDLPSLEREGQLDEEKFEDTVSIPPLEYTSQIPEIFTNPEATERYISEDYPAPPYLPPHLETVILNTNSTEKDDSSVLPIPNHVVLNHLATTSIKHNVLAVASVSRYARKYVTQILYAPL</sequence>
<dbReference type="PANTHER" id="PTHR10343:SF84">
    <property type="entry name" value="5'-AMP-ACTIVATED PROTEIN KINASE SUBUNIT BETA-1"/>
    <property type="match status" value="1"/>
</dbReference>
<dbReference type="InterPro" id="IPR032640">
    <property type="entry name" value="AMPK1_CBM"/>
</dbReference>
<gene>
    <name evidence="6" type="ORF">POJ06DRAFT_250563</name>
</gene>
<dbReference type="PANTHER" id="PTHR10343">
    <property type="entry name" value="5'-AMP-ACTIVATED PROTEIN KINASE , BETA SUBUNIT"/>
    <property type="match status" value="1"/>
</dbReference>
<feature type="region of interest" description="Disordered" evidence="4">
    <location>
        <begin position="1"/>
        <end position="56"/>
    </location>
</feature>
<name>A0AAD7QTF4_9ASCO</name>
<dbReference type="Gene3D" id="2.60.40.10">
    <property type="entry name" value="Immunoglobulins"/>
    <property type="match status" value="1"/>
</dbReference>
<dbReference type="GO" id="GO:0005634">
    <property type="term" value="C:nucleus"/>
    <property type="evidence" value="ECO:0007669"/>
    <property type="project" value="TreeGrafter"/>
</dbReference>
<comment type="caution">
    <text evidence="6">The sequence shown here is derived from an EMBL/GenBank/DDBJ whole genome shotgun (WGS) entry which is preliminary data.</text>
</comment>
<dbReference type="InterPro" id="IPR013783">
    <property type="entry name" value="Ig-like_fold"/>
</dbReference>
<reference evidence="6" key="1">
    <citation type="submission" date="2023-03" db="EMBL/GenBank/DDBJ databases">
        <title>Near-Complete genome sequence of Lipomyces tetrasporous NRRL Y-64009, an oleaginous yeast capable of growing on lignocellulosic hydrolysates.</title>
        <authorList>
            <consortium name="Lawrence Berkeley National Laboratory"/>
            <person name="Jagtap S.S."/>
            <person name="Liu J.-J."/>
            <person name="Walukiewicz H.E."/>
            <person name="Pangilinan J."/>
            <person name="Lipzen A."/>
            <person name="Ahrendt S."/>
            <person name="Koriabine M."/>
            <person name="Cobaugh K."/>
            <person name="Salamov A."/>
            <person name="Yoshinaga Y."/>
            <person name="Ng V."/>
            <person name="Daum C."/>
            <person name="Grigoriev I.V."/>
            <person name="Slininger P.J."/>
            <person name="Dien B.S."/>
            <person name="Jin Y.-S."/>
            <person name="Rao C.V."/>
        </authorList>
    </citation>
    <scope>NUCLEOTIDE SEQUENCE</scope>
    <source>
        <strain evidence="6">NRRL Y-64009</strain>
    </source>
</reference>
<dbReference type="GO" id="GO:0031588">
    <property type="term" value="C:nucleotide-activated protein kinase complex"/>
    <property type="evidence" value="ECO:0007669"/>
    <property type="project" value="TreeGrafter"/>
</dbReference>
<evidence type="ECO:0000259" key="5">
    <source>
        <dbReference type="SMART" id="SM01010"/>
    </source>
</evidence>
<evidence type="ECO:0000313" key="7">
    <source>
        <dbReference type="Proteomes" id="UP001217417"/>
    </source>
</evidence>
<feature type="compositionally biased region" description="Polar residues" evidence="4">
    <location>
        <begin position="43"/>
        <end position="54"/>
    </location>
</feature>
<dbReference type="Pfam" id="PF16561">
    <property type="entry name" value="AMPK1_CBM"/>
    <property type="match status" value="1"/>
</dbReference>
<dbReference type="GO" id="GO:0019901">
    <property type="term" value="F:protein kinase binding"/>
    <property type="evidence" value="ECO:0007669"/>
    <property type="project" value="TreeGrafter"/>
</dbReference>
<dbReference type="InterPro" id="IPR050827">
    <property type="entry name" value="CRP1_MDG1_kinase"/>
</dbReference>
<dbReference type="GO" id="GO:0005737">
    <property type="term" value="C:cytoplasm"/>
    <property type="evidence" value="ECO:0007669"/>
    <property type="project" value="UniProtKB-SubCell"/>
</dbReference>
<dbReference type="SUPFAM" id="SSF160219">
    <property type="entry name" value="AMPKBI-like"/>
    <property type="match status" value="1"/>
</dbReference>
<feature type="domain" description="Association with the SNF1 complex (ASC)" evidence="5">
    <location>
        <begin position="260"/>
        <end position="359"/>
    </location>
</feature>
<dbReference type="GO" id="GO:0016301">
    <property type="term" value="F:kinase activity"/>
    <property type="evidence" value="ECO:0007669"/>
    <property type="project" value="UniProtKB-KW"/>
</dbReference>
<dbReference type="Proteomes" id="UP001217417">
    <property type="component" value="Unassembled WGS sequence"/>
</dbReference>
<evidence type="ECO:0000313" key="6">
    <source>
        <dbReference type="EMBL" id="KAJ8101135.1"/>
    </source>
</evidence>
<dbReference type="EMBL" id="JARPMG010000004">
    <property type="protein sequence ID" value="KAJ8101135.1"/>
    <property type="molecule type" value="Genomic_DNA"/>
</dbReference>
<comment type="subcellular location">
    <subcellularLocation>
        <location evidence="1">Cytoplasm</location>
    </subcellularLocation>
</comment>
<keyword evidence="6" id="KW-0418">Kinase</keyword>
<organism evidence="6 7">
    <name type="scientific">Lipomyces tetrasporus</name>
    <dbReference type="NCBI Taxonomy" id="54092"/>
    <lineage>
        <taxon>Eukaryota</taxon>
        <taxon>Fungi</taxon>
        <taxon>Dikarya</taxon>
        <taxon>Ascomycota</taxon>
        <taxon>Saccharomycotina</taxon>
        <taxon>Lipomycetes</taxon>
        <taxon>Lipomycetales</taxon>
        <taxon>Lipomycetaceae</taxon>
        <taxon>Lipomyces</taxon>
    </lineage>
</organism>
<evidence type="ECO:0000256" key="4">
    <source>
        <dbReference type="SAM" id="MobiDB-lite"/>
    </source>
</evidence>
<dbReference type="FunFam" id="2.60.40.10:FF:000562">
    <property type="entry name" value="Snf1 kinase complex beta-subunit Gal83"/>
    <property type="match status" value="1"/>
</dbReference>
<dbReference type="Gene3D" id="6.20.250.60">
    <property type="match status" value="1"/>
</dbReference>
<keyword evidence="3" id="KW-0963">Cytoplasm</keyword>
<dbReference type="AlphaFoldDB" id="A0AAD7QTF4"/>
<dbReference type="GO" id="GO:0140767">
    <property type="term" value="F:enzyme-substrate adaptor activity"/>
    <property type="evidence" value="ECO:0007669"/>
    <property type="project" value="UniProtKB-ARBA"/>
</dbReference>
<dbReference type="InterPro" id="IPR037256">
    <property type="entry name" value="ASC_dom_sf"/>
</dbReference>
<dbReference type="InterPro" id="IPR006828">
    <property type="entry name" value="ASC_dom"/>
</dbReference>
<dbReference type="InterPro" id="IPR014756">
    <property type="entry name" value="Ig_E-set"/>
</dbReference>
<dbReference type="GO" id="GO:0007165">
    <property type="term" value="P:signal transduction"/>
    <property type="evidence" value="ECO:0007669"/>
    <property type="project" value="UniProtKB-ARBA"/>
</dbReference>
<accession>A0AAD7QTF4</accession>
<dbReference type="SMART" id="SM01010">
    <property type="entry name" value="AMPKBI"/>
    <property type="match status" value="1"/>
</dbReference>
<keyword evidence="7" id="KW-1185">Reference proteome</keyword>
<dbReference type="CDD" id="cd02859">
    <property type="entry name" value="E_set_AMPKbeta_like_N"/>
    <property type="match status" value="1"/>
</dbReference>